<dbReference type="InterPro" id="IPR003473">
    <property type="entry name" value="NadA"/>
</dbReference>
<gene>
    <name evidence="1" type="ORF">S06H3_38933</name>
</gene>
<evidence type="ECO:0000313" key="1">
    <source>
        <dbReference type="EMBL" id="GAI40598.1"/>
    </source>
</evidence>
<organism evidence="1">
    <name type="scientific">marine sediment metagenome</name>
    <dbReference type="NCBI Taxonomy" id="412755"/>
    <lineage>
        <taxon>unclassified sequences</taxon>
        <taxon>metagenomes</taxon>
        <taxon>ecological metagenomes</taxon>
    </lineage>
</organism>
<dbReference type="EMBL" id="BARV01023774">
    <property type="protein sequence ID" value="GAI40598.1"/>
    <property type="molecule type" value="Genomic_DNA"/>
</dbReference>
<feature type="non-terminal residue" evidence="1">
    <location>
        <position position="38"/>
    </location>
</feature>
<dbReference type="SUPFAM" id="SSF142754">
    <property type="entry name" value="NadA-like"/>
    <property type="match status" value="1"/>
</dbReference>
<reference evidence="1" key="1">
    <citation type="journal article" date="2014" name="Front. Microbiol.">
        <title>High frequency of phylogenetically diverse reductive dehalogenase-homologous genes in deep subseafloor sedimentary metagenomes.</title>
        <authorList>
            <person name="Kawai M."/>
            <person name="Futagami T."/>
            <person name="Toyoda A."/>
            <person name="Takaki Y."/>
            <person name="Nishi S."/>
            <person name="Hori S."/>
            <person name="Arai W."/>
            <person name="Tsubouchi T."/>
            <person name="Morono Y."/>
            <person name="Uchiyama I."/>
            <person name="Ito T."/>
            <person name="Fujiyama A."/>
            <person name="Inagaki F."/>
            <person name="Takami H."/>
        </authorList>
    </citation>
    <scope>NUCLEOTIDE SEQUENCE</scope>
    <source>
        <strain evidence="1">Expedition CK06-06</strain>
    </source>
</reference>
<name>X1NAE1_9ZZZZ</name>
<protein>
    <submittedName>
        <fullName evidence="1">Uncharacterized protein</fullName>
    </submittedName>
</protein>
<dbReference type="GO" id="GO:0051539">
    <property type="term" value="F:4 iron, 4 sulfur cluster binding"/>
    <property type="evidence" value="ECO:0007669"/>
    <property type="project" value="InterPro"/>
</dbReference>
<dbReference type="GO" id="GO:0009435">
    <property type="term" value="P:NAD+ biosynthetic process"/>
    <property type="evidence" value="ECO:0007669"/>
    <property type="project" value="UniProtKB-UniPathway"/>
</dbReference>
<dbReference type="InterPro" id="IPR036094">
    <property type="entry name" value="NadA_sf"/>
</dbReference>
<dbReference type="Gene3D" id="3.40.50.10800">
    <property type="entry name" value="NadA-like"/>
    <property type="match status" value="1"/>
</dbReference>
<dbReference type="UniPathway" id="UPA00253">
    <property type="reaction ID" value="UER00327"/>
</dbReference>
<accession>X1NAE1</accession>
<sequence length="38" mass="4458">MKSKGIIQKIKDLKKKRRALILAHVYQRGEVQDMADFT</sequence>
<dbReference type="GO" id="GO:0008987">
    <property type="term" value="F:quinolinate synthetase A activity"/>
    <property type="evidence" value="ECO:0007669"/>
    <property type="project" value="InterPro"/>
</dbReference>
<comment type="caution">
    <text evidence="1">The sequence shown here is derived from an EMBL/GenBank/DDBJ whole genome shotgun (WGS) entry which is preliminary data.</text>
</comment>
<dbReference type="AlphaFoldDB" id="X1NAE1"/>
<proteinExistence type="predicted"/>
<dbReference type="Pfam" id="PF02445">
    <property type="entry name" value="NadA"/>
    <property type="match status" value="1"/>
</dbReference>